<dbReference type="SMART" id="SM00014">
    <property type="entry name" value="acidPPc"/>
    <property type="match status" value="1"/>
</dbReference>
<dbReference type="Proteomes" id="UP001319080">
    <property type="component" value="Unassembled WGS sequence"/>
</dbReference>
<reference evidence="3 4" key="1">
    <citation type="submission" date="2021-05" db="EMBL/GenBank/DDBJ databases">
        <title>A Polyphasic approach of four new species of the genus Ohtaekwangia: Ohtaekwangia histidinii sp. nov., Ohtaekwangia cretensis sp. nov., Ohtaekwangia indiensis sp. nov., Ohtaekwangia reichenbachii sp. nov. from diverse environment.</title>
        <authorList>
            <person name="Octaviana S."/>
        </authorList>
    </citation>
    <scope>NUCLEOTIDE SEQUENCE [LARGE SCALE GENOMIC DNA]</scope>
    <source>
        <strain evidence="3 4">PWU5</strain>
    </source>
</reference>
<dbReference type="PANTHER" id="PTHR14969:SF13">
    <property type="entry name" value="AT30094P"/>
    <property type="match status" value="1"/>
</dbReference>
<keyword evidence="1" id="KW-1133">Transmembrane helix</keyword>
<dbReference type="InterPro" id="IPR000326">
    <property type="entry name" value="PAP2/HPO"/>
</dbReference>
<dbReference type="EMBL" id="JAHESE010000011">
    <property type="protein sequence ID" value="MBT1709116.1"/>
    <property type="molecule type" value="Genomic_DNA"/>
</dbReference>
<keyword evidence="1" id="KW-0812">Transmembrane</keyword>
<keyword evidence="1" id="KW-0472">Membrane</keyword>
<feature type="domain" description="Phosphatidic acid phosphatase type 2/haloperoxidase" evidence="2">
    <location>
        <begin position="131"/>
        <end position="235"/>
    </location>
</feature>
<evidence type="ECO:0000313" key="4">
    <source>
        <dbReference type="Proteomes" id="UP001319080"/>
    </source>
</evidence>
<accession>A0AAP2DXG4</accession>
<name>A0AAP2DXG4_9BACT</name>
<dbReference type="InterPro" id="IPR036938">
    <property type="entry name" value="PAP2/HPO_sf"/>
</dbReference>
<dbReference type="Pfam" id="PF01569">
    <property type="entry name" value="PAP2"/>
    <property type="match status" value="1"/>
</dbReference>
<comment type="caution">
    <text evidence="3">The sequence shown here is derived from an EMBL/GenBank/DDBJ whole genome shotgun (WGS) entry which is preliminary data.</text>
</comment>
<organism evidence="3 4">
    <name type="scientific">Dawidia cretensis</name>
    <dbReference type="NCBI Taxonomy" id="2782350"/>
    <lineage>
        <taxon>Bacteria</taxon>
        <taxon>Pseudomonadati</taxon>
        <taxon>Bacteroidota</taxon>
        <taxon>Cytophagia</taxon>
        <taxon>Cytophagales</taxon>
        <taxon>Chryseotaleaceae</taxon>
        <taxon>Dawidia</taxon>
    </lineage>
</organism>
<evidence type="ECO:0000259" key="2">
    <source>
        <dbReference type="SMART" id="SM00014"/>
    </source>
</evidence>
<feature type="transmembrane region" description="Helical" evidence="1">
    <location>
        <begin position="189"/>
        <end position="207"/>
    </location>
</feature>
<dbReference type="CDD" id="cd03394">
    <property type="entry name" value="PAP2_like_5"/>
    <property type="match status" value="1"/>
</dbReference>
<feature type="transmembrane region" description="Helical" evidence="1">
    <location>
        <begin position="213"/>
        <end position="234"/>
    </location>
</feature>
<dbReference type="SUPFAM" id="SSF48317">
    <property type="entry name" value="Acid phosphatase/Vanadium-dependent haloperoxidase"/>
    <property type="match status" value="1"/>
</dbReference>
<proteinExistence type="predicted"/>
<gene>
    <name evidence="3" type="ORF">KK062_12815</name>
</gene>
<dbReference type="PANTHER" id="PTHR14969">
    <property type="entry name" value="SPHINGOSINE-1-PHOSPHATE PHOSPHOHYDROLASE"/>
    <property type="match status" value="1"/>
</dbReference>
<evidence type="ECO:0000256" key="1">
    <source>
        <dbReference type="SAM" id="Phobius"/>
    </source>
</evidence>
<dbReference type="AlphaFoldDB" id="A0AAP2DXG4"/>
<evidence type="ECO:0000313" key="3">
    <source>
        <dbReference type="EMBL" id="MBT1709116.1"/>
    </source>
</evidence>
<keyword evidence="4" id="KW-1185">Reference proteome</keyword>
<protein>
    <submittedName>
        <fullName evidence="3">Phosphatase PAP2 family protein</fullName>
    </submittedName>
</protein>
<dbReference type="Gene3D" id="1.20.144.10">
    <property type="entry name" value="Phosphatidic acid phosphatase type 2/haloperoxidase"/>
    <property type="match status" value="1"/>
</dbReference>
<sequence>MTRDSNLDLNKNILKVASTLNHKFNAQHDLKTRYLKSDDPTFQKNLFIKNTPLKSVAFRRAVIAPVLFIAAGVSTLDGDNDDNYEVQEERNKYIPNFRHHADDYLQHSPILIVYGLNWLGVEGKNDFANRTAILIKTEMMVGILTFSLKRITAVPRPDTKQLTSFPSGHTAQAFAAATFMAREYGHKNIWYSIGAYTVATGVGAMRVMNNRHWISDVMVGAGIGILSTNMAYLTHQYRWGKKNKGGQTTVMPSYDGQTGMVNIIHRIN</sequence>